<dbReference type="PROSITE" id="PS50931">
    <property type="entry name" value="HTH_LYSR"/>
    <property type="match status" value="1"/>
</dbReference>
<dbReference type="PANTHER" id="PTHR30579">
    <property type="entry name" value="TRANSCRIPTIONAL REGULATOR"/>
    <property type="match status" value="1"/>
</dbReference>
<dbReference type="RefSeq" id="WP_099911881.1">
    <property type="nucleotide sequence ID" value="NZ_AWWI01000115.1"/>
</dbReference>
<keyword evidence="2" id="KW-0805">Transcription regulation</keyword>
<keyword evidence="7" id="KW-1185">Reference proteome</keyword>
<dbReference type="SUPFAM" id="SSF46785">
    <property type="entry name" value="Winged helix' DNA-binding domain"/>
    <property type="match status" value="1"/>
</dbReference>
<dbReference type="Gene3D" id="3.40.190.290">
    <property type="match status" value="1"/>
</dbReference>
<evidence type="ECO:0000256" key="4">
    <source>
        <dbReference type="ARBA" id="ARBA00023163"/>
    </source>
</evidence>
<dbReference type="GO" id="GO:0003700">
    <property type="term" value="F:DNA-binding transcription factor activity"/>
    <property type="evidence" value="ECO:0007669"/>
    <property type="project" value="InterPro"/>
</dbReference>
<evidence type="ECO:0000256" key="2">
    <source>
        <dbReference type="ARBA" id="ARBA00023015"/>
    </source>
</evidence>
<accession>A0A2G8RBW4</accession>
<dbReference type="Pfam" id="PF00126">
    <property type="entry name" value="HTH_1"/>
    <property type="match status" value="1"/>
</dbReference>
<dbReference type="InterPro" id="IPR036390">
    <property type="entry name" value="WH_DNA-bd_sf"/>
</dbReference>
<evidence type="ECO:0000259" key="5">
    <source>
        <dbReference type="PROSITE" id="PS50931"/>
    </source>
</evidence>
<proteinExistence type="inferred from homology"/>
<dbReference type="InterPro" id="IPR050176">
    <property type="entry name" value="LTTR"/>
</dbReference>
<comment type="caution">
    <text evidence="6">The sequence shown here is derived from an EMBL/GenBank/DDBJ whole genome shotgun (WGS) entry which is preliminary data.</text>
</comment>
<keyword evidence="4" id="KW-0804">Transcription</keyword>
<evidence type="ECO:0000256" key="1">
    <source>
        <dbReference type="ARBA" id="ARBA00009437"/>
    </source>
</evidence>
<evidence type="ECO:0000313" key="7">
    <source>
        <dbReference type="Proteomes" id="UP000231259"/>
    </source>
</evidence>
<dbReference type="GO" id="GO:0003677">
    <property type="term" value="F:DNA binding"/>
    <property type="evidence" value="ECO:0007669"/>
    <property type="project" value="UniProtKB-KW"/>
</dbReference>
<dbReference type="PANTHER" id="PTHR30579:SF3">
    <property type="entry name" value="TRANSCRIPTIONAL REGULATORY PROTEIN"/>
    <property type="match status" value="1"/>
</dbReference>
<comment type="similarity">
    <text evidence="1">Belongs to the LysR transcriptional regulatory family.</text>
</comment>
<dbReference type="Gene3D" id="1.10.10.10">
    <property type="entry name" value="Winged helix-like DNA-binding domain superfamily/Winged helix DNA-binding domain"/>
    <property type="match status" value="1"/>
</dbReference>
<sequence length="290" mass="32323">MNDTLDWNDYEIVLRIADAGSLSRAAQMLGSSHPTMFRRINAVEEKLGVRLFERFRTGYKATAAGEELVSVARQIAELTNNMERRLWGQDLRPSGVVRIATTDTLLSGLLAPEVVLFRQLEPDITLDIAVSNEVSNLSLREADIAIRPASLPDDHLIGRKLGLIRQAVYVHRRLDLGNEPAPPWKALPWIGPSRSMPYGQLHAWMRKVDCAEKCICRMDSVLAMYAAVRSGMGVAVLPCYLADSDIDLVRIGNPIDDVAVDLWLLTHPDLRHTARVRATLDHFGKLGVKL</sequence>
<dbReference type="AlphaFoldDB" id="A0A2G8RBW4"/>
<evidence type="ECO:0000313" key="6">
    <source>
        <dbReference type="EMBL" id="PIL19064.1"/>
    </source>
</evidence>
<protein>
    <recommendedName>
        <fullName evidence="5">HTH lysR-type domain-containing protein</fullName>
    </recommendedName>
</protein>
<reference evidence="6 7" key="1">
    <citation type="submission" date="2013-09" db="EMBL/GenBank/DDBJ databases">
        <title>Genome sequencing of Phaeobacter antarcticus sp. nov. SM1211.</title>
        <authorList>
            <person name="Zhang X.-Y."/>
            <person name="Liu C."/>
            <person name="Chen X.-L."/>
            <person name="Xie B.-B."/>
            <person name="Qin Q.-L."/>
            <person name="Rong J.-C."/>
            <person name="Zhang Y.-Z."/>
        </authorList>
    </citation>
    <scope>NUCLEOTIDE SEQUENCE [LARGE SCALE GENOMIC DNA]</scope>
    <source>
        <strain evidence="6 7">SM1211</strain>
    </source>
</reference>
<feature type="domain" description="HTH lysR-type" evidence="5">
    <location>
        <begin position="5"/>
        <end position="62"/>
    </location>
</feature>
<dbReference type="InterPro" id="IPR036388">
    <property type="entry name" value="WH-like_DNA-bd_sf"/>
</dbReference>
<dbReference type="InterPro" id="IPR005119">
    <property type="entry name" value="LysR_subst-bd"/>
</dbReference>
<name>A0A2G8RBW4_9RHOB</name>
<dbReference type="OrthoDB" id="9796526at2"/>
<dbReference type="SUPFAM" id="SSF53850">
    <property type="entry name" value="Periplasmic binding protein-like II"/>
    <property type="match status" value="1"/>
</dbReference>
<organism evidence="6 7">
    <name type="scientific">Puniceibacterium antarcticum</name>
    <dbReference type="NCBI Taxonomy" id="1206336"/>
    <lineage>
        <taxon>Bacteria</taxon>
        <taxon>Pseudomonadati</taxon>
        <taxon>Pseudomonadota</taxon>
        <taxon>Alphaproteobacteria</taxon>
        <taxon>Rhodobacterales</taxon>
        <taxon>Paracoccaceae</taxon>
        <taxon>Puniceibacterium</taxon>
    </lineage>
</organism>
<keyword evidence="3" id="KW-0238">DNA-binding</keyword>
<dbReference type="EMBL" id="AWWI01000115">
    <property type="protein sequence ID" value="PIL19064.1"/>
    <property type="molecule type" value="Genomic_DNA"/>
</dbReference>
<gene>
    <name evidence="6" type="ORF">P775_16610</name>
</gene>
<evidence type="ECO:0000256" key="3">
    <source>
        <dbReference type="ARBA" id="ARBA00023125"/>
    </source>
</evidence>
<dbReference type="Proteomes" id="UP000231259">
    <property type="component" value="Unassembled WGS sequence"/>
</dbReference>
<dbReference type="InterPro" id="IPR000847">
    <property type="entry name" value="LysR_HTH_N"/>
</dbReference>
<dbReference type="Pfam" id="PF03466">
    <property type="entry name" value="LysR_substrate"/>
    <property type="match status" value="1"/>
</dbReference>